<organism evidence="2 3">
    <name type="scientific">Cryptosporidium meleagridis</name>
    <dbReference type="NCBI Taxonomy" id="93969"/>
    <lineage>
        <taxon>Eukaryota</taxon>
        <taxon>Sar</taxon>
        <taxon>Alveolata</taxon>
        <taxon>Apicomplexa</taxon>
        <taxon>Conoidasida</taxon>
        <taxon>Coccidia</taxon>
        <taxon>Eucoccidiorida</taxon>
        <taxon>Eimeriorina</taxon>
        <taxon>Cryptosporidiidae</taxon>
        <taxon>Cryptosporidium</taxon>
    </lineage>
</organism>
<keyword evidence="1" id="KW-0732">Signal</keyword>
<evidence type="ECO:0000313" key="2">
    <source>
        <dbReference type="EMBL" id="POM85335.1"/>
    </source>
</evidence>
<dbReference type="VEuPathDB" id="CryptoDB:CmeUKMEL1_16905"/>
<accession>A0A2P4Z5I9</accession>
<comment type="caution">
    <text evidence="2">The sequence shown here is derived from an EMBL/GenBank/DDBJ whole genome shotgun (WGS) entry which is preliminary data.</text>
</comment>
<proteinExistence type="predicted"/>
<dbReference type="Proteomes" id="UP000236928">
    <property type="component" value="Unassembled WGS sequence"/>
</dbReference>
<protein>
    <recommendedName>
        <fullName evidence="4">Integral membrane protein</fullName>
    </recommendedName>
</protein>
<feature type="signal peptide" evidence="1">
    <location>
        <begin position="1"/>
        <end position="21"/>
    </location>
</feature>
<evidence type="ECO:0008006" key="4">
    <source>
        <dbReference type="Google" id="ProtNLM"/>
    </source>
</evidence>
<sequence>MTKRAPLYVFIFFVLFEIIFATSQHDISSKVTGSRAEVLFIEDNKISLKELASRLKTLLSAEQILYLIREMIPVGYKLVAKHSECDYFDVSEEEIKKTYENIIYQNLTEVPAHKLVHLPELLSNATHLRKIRNAIRSPRPIRPRKQIKGRNPSNIPGASPYFVYENAIEICNSNSNVQGDE</sequence>
<feature type="chain" id="PRO_5015132026" description="Integral membrane protein" evidence="1">
    <location>
        <begin position="22"/>
        <end position="181"/>
    </location>
</feature>
<dbReference type="EMBL" id="JIBK01000050">
    <property type="protein sequence ID" value="POM85335.1"/>
    <property type="molecule type" value="Genomic_DNA"/>
</dbReference>
<dbReference type="OrthoDB" id="342818at2759"/>
<keyword evidence="3" id="KW-1185">Reference proteome</keyword>
<reference evidence="2 3" key="1">
    <citation type="submission" date="2014-04" db="EMBL/GenBank/DDBJ databases">
        <title>Comparative Genomics of Cryptosporidium Species.</title>
        <authorList>
            <person name="Silva J.C."/>
            <person name="Su Q."/>
            <person name="Chalmers R."/>
            <person name="Chibucos M.C."/>
            <person name="Elwin K."/>
            <person name="Godinez A."/>
            <person name="Guo F."/>
            <person name="Huynh K."/>
            <person name="Orvis J."/>
            <person name="Ott S."/>
            <person name="Sadzewicz L."/>
            <person name="Sengamalay N."/>
            <person name="Shetty A."/>
            <person name="Sun M."/>
            <person name="Tallon L."/>
            <person name="Xiao L."/>
            <person name="Zhang H."/>
            <person name="Fraser C.M."/>
            <person name="Zhu G."/>
            <person name="Kissinger J."/>
            <person name="Widmer G."/>
        </authorList>
    </citation>
    <scope>NUCLEOTIDE SEQUENCE [LARGE SCALE GENOMIC DNA]</scope>
    <source>
        <strain evidence="2 3">UKMEL1</strain>
    </source>
</reference>
<dbReference type="AlphaFoldDB" id="A0A2P4Z5I9"/>
<gene>
    <name evidence="2" type="ORF">CmeUKMEL1_16905</name>
</gene>
<name>A0A2P4Z5I9_9CRYT</name>
<evidence type="ECO:0000313" key="3">
    <source>
        <dbReference type="Proteomes" id="UP000236928"/>
    </source>
</evidence>
<evidence type="ECO:0000256" key="1">
    <source>
        <dbReference type="SAM" id="SignalP"/>
    </source>
</evidence>